<name>A0A845GCV2_9BURK</name>
<comment type="caution">
    <text evidence="2">The sequence shown here is derived from an EMBL/GenBank/DDBJ whole genome shotgun (WGS) entry which is preliminary data.</text>
</comment>
<feature type="transmembrane region" description="Helical" evidence="1">
    <location>
        <begin position="93"/>
        <end position="114"/>
    </location>
</feature>
<accession>A0A845GCV2</accession>
<reference evidence="2 3" key="1">
    <citation type="submission" date="2020-01" db="EMBL/GenBank/DDBJ databases">
        <title>Novel species isolated from a subtropical stream in China.</title>
        <authorList>
            <person name="Lu H."/>
        </authorList>
    </citation>
    <scope>NUCLEOTIDE SEQUENCE [LARGE SCALE GENOMIC DNA]</scope>
    <source>
        <strain evidence="2 3">FT82W</strain>
    </source>
</reference>
<dbReference type="AlphaFoldDB" id="A0A845GCV2"/>
<feature type="transmembrane region" description="Helical" evidence="1">
    <location>
        <begin position="126"/>
        <end position="143"/>
    </location>
</feature>
<gene>
    <name evidence="2" type="ORF">GTP91_29025</name>
</gene>
<feature type="transmembrane region" description="Helical" evidence="1">
    <location>
        <begin position="149"/>
        <end position="167"/>
    </location>
</feature>
<keyword evidence="1" id="KW-0472">Membrane</keyword>
<sequence>MNFVVAPGSLAGLKRLAALILACCFFLPLYSCSTQGKPPPAARSASEPAAATVSVPASVRAAVAAHAGAPAPPRLPARLEFSAYEAFSWGDSYSMAALLVFFWPAVLQLAAAVAPAAGVRAAKAELLLWLGSAAALAWLLWRARFLPGYQLEVGMPLAALALLLYAVPRLARAGPPASG</sequence>
<keyword evidence="1" id="KW-1133">Transmembrane helix</keyword>
<dbReference type="EMBL" id="WWCW01000176">
    <property type="protein sequence ID" value="MYM91205.1"/>
    <property type="molecule type" value="Genomic_DNA"/>
</dbReference>
<proteinExistence type="predicted"/>
<evidence type="ECO:0000256" key="1">
    <source>
        <dbReference type="SAM" id="Phobius"/>
    </source>
</evidence>
<protein>
    <submittedName>
        <fullName evidence="2">Uncharacterized protein</fullName>
    </submittedName>
</protein>
<evidence type="ECO:0000313" key="3">
    <source>
        <dbReference type="Proteomes" id="UP000470302"/>
    </source>
</evidence>
<keyword evidence="1" id="KW-0812">Transmembrane</keyword>
<evidence type="ECO:0000313" key="2">
    <source>
        <dbReference type="EMBL" id="MYM91205.1"/>
    </source>
</evidence>
<dbReference type="RefSeq" id="WP_161099881.1">
    <property type="nucleotide sequence ID" value="NZ_WWCW01000176.1"/>
</dbReference>
<organism evidence="2 3">
    <name type="scientific">Duganella vulcania</name>
    <dbReference type="NCBI Taxonomy" id="2692166"/>
    <lineage>
        <taxon>Bacteria</taxon>
        <taxon>Pseudomonadati</taxon>
        <taxon>Pseudomonadota</taxon>
        <taxon>Betaproteobacteria</taxon>
        <taxon>Burkholderiales</taxon>
        <taxon>Oxalobacteraceae</taxon>
        <taxon>Telluria group</taxon>
        <taxon>Duganella</taxon>
    </lineage>
</organism>
<dbReference type="Proteomes" id="UP000470302">
    <property type="component" value="Unassembled WGS sequence"/>
</dbReference>